<dbReference type="Pfam" id="PF13581">
    <property type="entry name" value="HATPase_c_2"/>
    <property type="match status" value="1"/>
</dbReference>
<dbReference type="PANTHER" id="PTHR35526">
    <property type="entry name" value="ANTI-SIGMA-F FACTOR RSBW-RELATED"/>
    <property type="match status" value="1"/>
</dbReference>
<evidence type="ECO:0000259" key="2">
    <source>
        <dbReference type="Pfam" id="PF13581"/>
    </source>
</evidence>
<protein>
    <recommendedName>
        <fullName evidence="2">Histidine kinase/HSP90-like ATPase domain-containing protein</fullName>
    </recommendedName>
</protein>
<gene>
    <name evidence="3" type="ORF">GCM10010345_94250</name>
</gene>
<evidence type="ECO:0000313" key="3">
    <source>
        <dbReference type="EMBL" id="GHA77888.1"/>
    </source>
</evidence>
<dbReference type="Proteomes" id="UP000653644">
    <property type="component" value="Unassembled WGS sequence"/>
</dbReference>
<dbReference type="SUPFAM" id="SSF55874">
    <property type="entry name" value="ATPase domain of HSP90 chaperone/DNA topoisomerase II/histidine kinase"/>
    <property type="match status" value="1"/>
</dbReference>
<evidence type="ECO:0000256" key="1">
    <source>
        <dbReference type="ARBA" id="ARBA00022527"/>
    </source>
</evidence>
<keyword evidence="1" id="KW-0418">Kinase</keyword>
<keyword evidence="1" id="KW-0808">Transferase</keyword>
<dbReference type="InterPro" id="IPR036890">
    <property type="entry name" value="HATPase_C_sf"/>
</dbReference>
<dbReference type="PANTHER" id="PTHR35526:SF3">
    <property type="entry name" value="ANTI-SIGMA-F FACTOR RSBW"/>
    <property type="match status" value="1"/>
</dbReference>
<proteinExistence type="predicted"/>
<reference evidence="4" key="1">
    <citation type="journal article" date="2019" name="Int. J. Syst. Evol. Microbiol.">
        <title>The Global Catalogue of Microorganisms (GCM) 10K type strain sequencing project: providing services to taxonomists for standard genome sequencing and annotation.</title>
        <authorList>
            <consortium name="The Broad Institute Genomics Platform"/>
            <consortium name="The Broad Institute Genome Sequencing Center for Infectious Disease"/>
            <person name="Wu L."/>
            <person name="Ma J."/>
        </authorList>
    </citation>
    <scope>NUCLEOTIDE SEQUENCE [LARGE SCALE GENOMIC DNA]</scope>
    <source>
        <strain evidence="4">JCM 4733</strain>
    </source>
</reference>
<organism evidence="3 4">
    <name type="scientific">Streptomyces canarius</name>
    <dbReference type="NCBI Taxonomy" id="285453"/>
    <lineage>
        <taxon>Bacteria</taxon>
        <taxon>Bacillati</taxon>
        <taxon>Actinomycetota</taxon>
        <taxon>Actinomycetes</taxon>
        <taxon>Kitasatosporales</taxon>
        <taxon>Streptomycetaceae</taxon>
        <taxon>Streptomyces</taxon>
    </lineage>
</organism>
<dbReference type="InterPro" id="IPR003594">
    <property type="entry name" value="HATPase_dom"/>
</dbReference>
<feature type="domain" description="Histidine kinase/HSP90-like ATPase" evidence="2">
    <location>
        <begin position="13"/>
        <end position="123"/>
    </location>
</feature>
<evidence type="ECO:0000313" key="4">
    <source>
        <dbReference type="Proteomes" id="UP000653644"/>
    </source>
</evidence>
<dbReference type="EMBL" id="BMVN01000130">
    <property type="protein sequence ID" value="GHA77888.1"/>
    <property type="molecule type" value="Genomic_DNA"/>
</dbReference>
<sequence length="133" mass="14711">MSKGDPGYTETMPCEPQSAKRARTLVAAALNTWGRGDLLDAGILIADELVTNAVNHTRCRTIRLVVRRVPPDRVRIGVADTSREVPCVGMPDEDSENGRGLVLIDTLSDRWGYDLHPTWKLVWAELTVKSPKC</sequence>
<keyword evidence="1" id="KW-0723">Serine/threonine-protein kinase</keyword>
<dbReference type="InterPro" id="IPR050267">
    <property type="entry name" value="Anti-sigma-factor_SerPK"/>
</dbReference>
<name>A0ABQ3DCD0_9ACTN</name>
<dbReference type="CDD" id="cd16936">
    <property type="entry name" value="HATPase_RsbW-like"/>
    <property type="match status" value="1"/>
</dbReference>
<comment type="caution">
    <text evidence="3">The sequence shown here is derived from an EMBL/GenBank/DDBJ whole genome shotgun (WGS) entry which is preliminary data.</text>
</comment>
<accession>A0ABQ3DCD0</accession>
<dbReference type="Gene3D" id="3.30.565.10">
    <property type="entry name" value="Histidine kinase-like ATPase, C-terminal domain"/>
    <property type="match status" value="1"/>
</dbReference>
<keyword evidence="4" id="KW-1185">Reference proteome</keyword>